<feature type="signal peptide" evidence="5">
    <location>
        <begin position="1"/>
        <end position="23"/>
    </location>
</feature>
<evidence type="ECO:0000313" key="6">
    <source>
        <dbReference type="EMBL" id="AIZ15843.1"/>
    </source>
</evidence>
<evidence type="ECO:0000256" key="3">
    <source>
        <dbReference type="ARBA" id="ARBA00022723"/>
    </source>
</evidence>
<name>A0A0A7I6H1_9BIFI</name>
<evidence type="ECO:0000256" key="4">
    <source>
        <dbReference type="ARBA" id="ARBA00022729"/>
    </source>
</evidence>
<dbReference type="OrthoDB" id="5296019at2"/>
<proteinExistence type="predicted"/>
<dbReference type="PANTHER" id="PTHR42953:SF1">
    <property type="entry name" value="METAL-BINDING PROTEIN HI_0362-RELATED"/>
    <property type="match status" value="1"/>
</dbReference>
<dbReference type="AlphaFoldDB" id="A0A0A7I6H1"/>
<keyword evidence="2" id="KW-0813">Transport</keyword>
<dbReference type="Gene3D" id="3.40.50.1980">
    <property type="entry name" value="Nitrogenase molybdenum iron protein domain"/>
    <property type="match status" value="2"/>
</dbReference>
<dbReference type="Pfam" id="PF01297">
    <property type="entry name" value="ZnuA"/>
    <property type="match status" value="1"/>
</dbReference>
<dbReference type="SUPFAM" id="SSF53807">
    <property type="entry name" value="Helical backbone' metal receptor"/>
    <property type="match status" value="1"/>
</dbReference>
<evidence type="ECO:0000256" key="1">
    <source>
        <dbReference type="ARBA" id="ARBA00004196"/>
    </source>
</evidence>
<comment type="subcellular location">
    <subcellularLocation>
        <location evidence="1">Cell envelope</location>
    </subcellularLocation>
</comment>
<protein>
    <submittedName>
        <fullName evidence="6">ABC transporter substrate-binding protein</fullName>
    </submittedName>
</protein>
<evidence type="ECO:0000313" key="7">
    <source>
        <dbReference type="Proteomes" id="UP000030636"/>
    </source>
</evidence>
<dbReference type="KEGG" id="bpsp:AH67_01895"/>
<dbReference type="HOGENOM" id="CLU_016838_0_0_11"/>
<keyword evidence="7" id="KW-1185">Reference proteome</keyword>
<evidence type="ECO:0000256" key="5">
    <source>
        <dbReference type="SAM" id="SignalP"/>
    </source>
</evidence>
<organism evidence="6 7">
    <name type="scientific">Bifidobacterium pseudolongum PV8-2</name>
    <dbReference type="NCBI Taxonomy" id="1447715"/>
    <lineage>
        <taxon>Bacteria</taxon>
        <taxon>Bacillati</taxon>
        <taxon>Actinomycetota</taxon>
        <taxon>Actinomycetes</taxon>
        <taxon>Bifidobacteriales</taxon>
        <taxon>Bifidobacteriaceae</taxon>
        <taxon>Bifidobacterium</taxon>
    </lineage>
</organism>
<evidence type="ECO:0000256" key="2">
    <source>
        <dbReference type="ARBA" id="ARBA00022448"/>
    </source>
</evidence>
<dbReference type="GO" id="GO:0046872">
    <property type="term" value="F:metal ion binding"/>
    <property type="evidence" value="ECO:0007669"/>
    <property type="project" value="UniProtKB-KW"/>
</dbReference>
<dbReference type="PANTHER" id="PTHR42953">
    <property type="entry name" value="HIGH-AFFINITY ZINC UPTAKE SYSTEM PROTEIN ZNUA-RELATED"/>
    <property type="match status" value="1"/>
</dbReference>
<dbReference type="GO" id="GO:0030313">
    <property type="term" value="C:cell envelope"/>
    <property type="evidence" value="ECO:0007669"/>
    <property type="project" value="UniProtKB-SubCell"/>
</dbReference>
<feature type="chain" id="PRO_5038403015" evidence="5">
    <location>
        <begin position="24"/>
        <end position="305"/>
    </location>
</feature>
<dbReference type="EMBL" id="CP007457">
    <property type="protein sequence ID" value="AIZ15843.1"/>
    <property type="molecule type" value="Genomic_DNA"/>
</dbReference>
<dbReference type="PROSITE" id="PS51257">
    <property type="entry name" value="PROKAR_LIPOPROTEIN"/>
    <property type="match status" value="1"/>
</dbReference>
<keyword evidence="4 5" id="KW-0732">Signal</keyword>
<sequence length="305" mass="32854">MNTWIRRAFAALTAIVLAASVAACSGQSEDTPSASSTADKDSVITVIAASNQWGSLAKELGGSYVDVTSILNNTSTDAHDYEPTSNDISKFQHAQVAIVNGAGYDEWAVKAAEQSKAIVIDAADEGGKKTGDNPHVWFSSDVRVKTADAITAAYEKIMPEHKAQFQALNEKWQAAEDKLEEQLVTVAQADDAMPYAATESVGEYLADDMGLKDVTPKGYKQAAANESEPTPSDIKQFTDLLKKGDAKMLIINSQEPSDMTDQLVSAADSGNVPVVDMTEQMPSNYKGLHEWITEIIDQMQATQKK</sequence>
<dbReference type="RefSeq" id="WP_039171188.1">
    <property type="nucleotide sequence ID" value="NZ_CP007457.1"/>
</dbReference>
<accession>A0A0A7I6H1</accession>
<reference evidence="6 7" key="1">
    <citation type="journal article" date="2015" name="Genome Announc.">
        <title>Bifidobacterium pseudolongum Strain PV8-2, Isolated from a Stool Sample of an Anemic Kenyan Infant.</title>
        <authorList>
            <person name="Vazquez-Gutierrez P."/>
            <person name="Lacroix C."/>
            <person name="Chassard C."/>
            <person name="Klumpp J."/>
            <person name="Stevens M.J."/>
            <person name="Jans C."/>
        </authorList>
    </citation>
    <scope>NUCLEOTIDE SEQUENCE [LARGE SCALE GENOMIC DNA]</scope>
    <source>
        <strain evidence="6 7">PV8-2</strain>
    </source>
</reference>
<dbReference type="STRING" id="1447715.AH67_01895"/>
<dbReference type="InterPro" id="IPR050492">
    <property type="entry name" value="Bact_metal-bind_prot9"/>
</dbReference>
<dbReference type="GO" id="GO:0030001">
    <property type="term" value="P:metal ion transport"/>
    <property type="evidence" value="ECO:0007669"/>
    <property type="project" value="InterPro"/>
</dbReference>
<dbReference type="Proteomes" id="UP000030636">
    <property type="component" value="Chromosome"/>
</dbReference>
<gene>
    <name evidence="6" type="ORF">AH67_01895</name>
</gene>
<keyword evidence="3" id="KW-0479">Metal-binding</keyword>
<dbReference type="InterPro" id="IPR006127">
    <property type="entry name" value="ZnuA-like"/>
</dbReference>